<keyword evidence="3" id="KW-1185">Reference proteome</keyword>
<feature type="region of interest" description="Disordered" evidence="1">
    <location>
        <begin position="131"/>
        <end position="176"/>
    </location>
</feature>
<dbReference type="AlphaFoldDB" id="A0AAE2CHU1"/>
<dbReference type="Proteomes" id="UP001293254">
    <property type="component" value="Unassembled WGS sequence"/>
</dbReference>
<comment type="caution">
    <text evidence="2">The sequence shown here is derived from an EMBL/GenBank/DDBJ whole genome shotgun (WGS) entry which is preliminary data.</text>
</comment>
<evidence type="ECO:0000256" key="1">
    <source>
        <dbReference type="SAM" id="MobiDB-lite"/>
    </source>
</evidence>
<evidence type="ECO:0000313" key="3">
    <source>
        <dbReference type="Proteomes" id="UP001293254"/>
    </source>
</evidence>
<dbReference type="EMBL" id="JACGWO010000007">
    <property type="protein sequence ID" value="KAK4422642.1"/>
    <property type="molecule type" value="Genomic_DNA"/>
</dbReference>
<proteinExistence type="predicted"/>
<gene>
    <name evidence="2" type="ORF">Salat_1846700</name>
</gene>
<feature type="region of interest" description="Disordered" evidence="1">
    <location>
        <begin position="1"/>
        <end position="30"/>
    </location>
</feature>
<evidence type="ECO:0000313" key="2">
    <source>
        <dbReference type="EMBL" id="KAK4422642.1"/>
    </source>
</evidence>
<protein>
    <submittedName>
        <fullName evidence="2">Uncharacterized protein</fullName>
    </submittedName>
</protein>
<feature type="compositionally biased region" description="Polar residues" evidence="1">
    <location>
        <begin position="162"/>
        <end position="176"/>
    </location>
</feature>
<reference evidence="2" key="1">
    <citation type="submission" date="2020-06" db="EMBL/GenBank/DDBJ databases">
        <authorList>
            <person name="Li T."/>
            <person name="Hu X."/>
            <person name="Zhang T."/>
            <person name="Song X."/>
            <person name="Zhang H."/>
            <person name="Dai N."/>
            <person name="Sheng W."/>
            <person name="Hou X."/>
            <person name="Wei L."/>
        </authorList>
    </citation>
    <scope>NUCLEOTIDE SEQUENCE</scope>
    <source>
        <strain evidence="2">3651</strain>
        <tissue evidence="2">Leaf</tissue>
    </source>
</reference>
<reference evidence="2" key="2">
    <citation type="journal article" date="2024" name="Plant">
        <title>Genomic evolution and insights into agronomic trait innovations of Sesamum species.</title>
        <authorList>
            <person name="Miao H."/>
            <person name="Wang L."/>
            <person name="Qu L."/>
            <person name="Liu H."/>
            <person name="Sun Y."/>
            <person name="Le M."/>
            <person name="Wang Q."/>
            <person name="Wei S."/>
            <person name="Zheng Y."/>
            <person name="Lin W."/>
            <person name="Duan Y."/>
            <person name="Cao H."/>
            <person name="Xiong S."/>
            <person name="Wang X."/>
            <person name="Wei L."/>
            <person name="Li C."/>
            <person name="Ma Q."/>
            <person name="Ju M."/>
            <person name="Zhao R."/>
            <person name="Li G."/>
            <person name="Mu C."/>
            <person name="Tian Q."/>
            <person name="Mei H."/>
            <person name="Zhang T."/>
            <person name="Gao T."/>
            <person name="Zhang H."/>
        </authorList>
    </citation>
    <scope>NUCLEOTIDE SEQUENCE</scope>
    <source>
        <strain evidence="2">3651</strain>
    </source>
</reference>
<name>A0AAE2CHU1_9LAMI</name>
<sequence length="176" mass="19695">MAPKRARTGKASFSRAQHGTPHGSRQPPTRDLQFTDIAHRNRYEGLRSRTITNTRYIDNEVLDVLGISDDGLEEAKGRNWIDLATCQAMKIITRMGDHYHLLLPDSLSSLSLPDPTHLTIQIREKWWLQAPSDDAEHNDHPAPPPPTPSHAAGSSRGPRPDASTTDTLQRILDQQQ</sequence>
<accession>A0AAE2CHU1</accession>
<organism evidence="2 3">
    <name type="scientific">Sesamum alatum</name>
    <dbReference type="NCBI Taxonomy" id="300844"/>
    <lineage>
        <taxon>Eukaryota</taxon>
        <taxon>Viridiplantae</taxon>
        <taxon>Streptophyta</taxon>
        <taxon>Embryophyta</taxon>
        <taxon>Tracheophyta</taxon>
        <taxon>Spermatophyta</taxon>
        <taxon>Magnoliopsida</taxon>
        <taxon>eudicotyledons</taxon>
        <taxon>Gunneridae</taxon>
        <taxon>Pentapetalae</taxon>
        <taxon>asterids</taxon>
        <taxon>lamiids</taxon>
        <taxon>Lamiales</taxon>
        <taxon>Pedaliaceae</taxon>
        <taxon>Sesamum</taxon>
    </lineage>
</organism>